<sequence length="232" mass="25439">MRLHLHSNPIILSRQRLHRLLTREKKATKPPTNGKQPVASGPSACLKLPCYLALINSEVLFHLATTHHRYENGMEGTKSPHPIHLAIRASPPLPSTSTSNHPPQITTTNQDPIFYYSNPTYYFALTPSYDSSNPASMRRTSLLPTNTIPHPDDQGVVISGLSCRDSLSATSEDQQRPSDVLTTWMLVNAEVYFHQNIRLASHAHVGVAGTVTGMKARDEKGGSSGDGLWVGT</sequence>
<evidence type="ECO:0000313" key="2">
    <source>
        <dbReference type="Proteomes" id="UP000246702"/>
    </source>
</evidence>
<name>A0A317W436_9EURO</name>
<organism evidence="1 2">
    <name type="scientific">Aspergillus sclerotioniger CBS 115572</name>
    <dbReference type="NCBI Taxonomy" id="1450535"/>
    <lineage>
        <taxon>Eukaryota</taxon>
        <taxon>Fungi</taxon>
        <taxon>Dikarya</taxon>
        <taxon>Ascomycota</taxon>
        <taxon>Pezizomycotina</taxon>
        <taxon>Eurotiomycetes</taxon>
        <taxon>Eurotiomycetidae</taxon>
        <taxon>Eurotiales</taxon>
        <taxon>Aspergillaceae</taxon>
        <taxon>Aspergillus</taxon>
        <taxon>Aspergillus subgen. Circumdati</taxon>
    </lineage>
</organism>
<proteinExistence type="predicted"/>
<dbReference type="Proteomes" id="UP000246702">
    <property type="component" value="Unassembled WGS sequence"/>
</dbReference>
<dbReference type="GeneID" id="37115536"/>
<dbReference type="RefSeq" id="XP_025465230.1">
    <property type="nucleotide sequence ID" value="XM_025613393.1"/>
</dbReference>
<protein>
    <submittedName>
        <fullName evidence="1">Uncharacterized protein</fullName>
    </submittedName>
</protein>
<evidence type="ECO:0000313" key="1">
    <source>
        <dbReference type="EMBL" id="PWY80371.1"/>
    </source>
</evidence>
<comment type="caution">
    <text evidence="1">The sequence shown here is derived from an EMBL/GenBank/DDBJ whole genome shotgun (WGS) entry which is preliminary data.</text>
</comment>
<dbReference type="EMBL" id="MSFK01000022">
    <property type="protein sequence ID" value="PWY80371.1"/>
    <property type="molecule type" value="Genomic_DNA"/>
</dbReference>
<keyword evidence="2" id="KW-1185">Reference proteome</keyword>
<accession>A0A317W436</accession>
<reference evidence="1 2" key="1">
    <citation type="submission" date="2016-12" db="EMBL/GenBank/DDBJ databases">
        <title>The genomes of Aspergillus section Nigri reveals drivers in fungal speciation.</title>
        <authorList>
            <consortium name="DOE Joint Genome Institute"/>
            <person name="Vesth T.C."/>
            <person name="Nybo J."/>
            <person name="Theobald S."/>
            <person name="Brandl J."/>
            <person name="Frisvad J.C."/>
            <person name="Nielsen K.F."/>
            <person name="Lyhne E.K."/>
            <person name="Kogle M.E."/>
            <person name="Kuo A."/>
            <person name="Riley R."/>
            <person name="Clum A."/>
            <person name="Nolan M."/>
            <person name="Lipzen A."/>
            <person name="Salamov A."/>
            <person name="Henrissat B."/>
            <person name="Wiebenga A."/>
            <person name="De Vries R.P."/>
            <person name="Grigoriev I.V."/>
            <person name="Mortensen U.H."/>
            <person name="Andersen M.R."/>
            <person name="Baker S.E."/>
        </authorList>
    </citation>
    <scope>NUCLEOTIDE SEQUENCE [LARGE SCALE GENOMIC DNA]</scope>
    <source>
        <strain evidence="1 2">CBS 115572</strain>
    </source>
</reference>
<gene>
    <name evidence="1" type="ORF">BO94DRAFT_548362</name>
</gene>
<dbReference type="AlphaFoldDB" id="A0A317W436"/>